<dbReference type="RefSeq" id="WP_184664307.1">
    <property type="nucleotide sequence ID" value="NZ_JACHHB010000008.1"/>
</dbReference>
<feature type="compositionally biased region" description="Polar residues" evidence="1">
    <location>
        <begin position="29"/>
        <end position="41"/>
    </location>
</feature>
<evidence type="ECO:0000313" key="7">
    <source>
        <dbReference type="Proteomes" id="UP000551878"/>
    </source>
</evidence>
<evidence type="ECO:0000256" key="1">
    <source>
        <dbReference type="SAM" id="MobiDB-lite"/>
    </source>
</evidence>
<evidence type="ECO:0000259" key="4">
    <source>
        <dbReference type="Pfam" id="PF22820"/>
    </source>
</evidence>
<keyword evidence="2" id="KW-0812">Transmembrane</keyword>
<evidence type="ECO:0000259" key="5">
    <source>
        <dbReference type="Pfam" id="PF25155"/>
    </source>
</evidence>
<gene>
    <name evidence="6" type="ORF">HNQ41_002062</name>
</gene>
<dbReference type="InterPro" id="IPR054530">
    <property type="entry name" value="TcaA_4th"/>
</dbReference>
<dbReference type="Pfam" id="PF25155">
    <property type="entry name" value="NTF2_YvbJ"/>
    <property type="match status" value="1"/>
</dbReference>
<keyword evidence="7" id="KW-1185">Reference proteome</keyword>
<feature type="transmembrane region" description="Helical" evidence="2">
    <location>
        <begin position="51"/>
        <end position="73"/>
    </location>
</feature>
<keyword evidence="2" id="KW-0472">Membrane</keyword>
<sequence length="549" mass="61086">MKFCTGCGEKIENGKRHCTSCGAPIASNPEPQETTQHTASQRSRKPQIRKLPLFIVVAILLIGIGGGGTYAHLDRQFQPENTIDQFQKAITEHDAAQLTALLKANAAAMTIDESAAERLIALLANDAQLMSTTLDDLEHTLEPQDAETAAPGPLALEHTGNKWLFFDDYKITVEPFYLELEASQQGTTFQLDGQDAETFSGEIVEIGPITPGEYSLTAEYDGEDGQFSEQQTVTVYDREKTTLSHAHEYEGFFVTVESSEEDSYLLVNGEEVGPVATVGEYGPVTVDGSTELQAVVEFPAGKEYSEAVTVTSDQTHYALDFDYEDFFITVSSNQTNSRLLVNGEEEGYISDIEEYGPVSVANSVELQAVAELPAGEAYSEAVVITSDKAHYDLHIETEEAELEEGMFEAVNRHTRQWVQAYETKNTDYFNELHPSYAYDYVQGIDENFSRMRSDHTNYQGEVVATEFDLVTVDTTGNIDNGVHGEVNVQITFNSSYYDSDQSPGSVPKKISRSQWTYYFTYDSGAEKWLITGQDELDNWNPSDPRRFEF</sequence>
<name>A0A840QQZ6_9BACI</name>
<feature type="domain" description="TcaA 4th" evidence="4">
    <location>
        <begin position="253"/>
        <end position="321"/>
    </location>
</feature>
<protein>
    <submittedName>
        <fullName evidence="6">Putative membrane protein YvbJ</fullName>
    </submittedName>
</protein>
<dbReference type="GO" id="GO:0005886">
    <property type="term" value="C:plasma membrane"/>
    <property type="evidence" value="ECO:0007669"/>
    <property type="project" value="UniProtKB-SubCell"/>
</dbReference>
<dbReference type="InterPro" id="IPR054529">
    <property type="entry name" value="TcaA_2nd"/>
</dbReference>
<keyword evidence="2" id="KW-1133">Transmembrane helix</keyword>
<dbReference type="EMBL" id="JACHHB010000008">
    <property type="protein sequence ID" value="MBB5173872.1"/>
    <property type="molecule type" value="Genomic_DNA"/>
</dbReference>
<evidence type="ECO:0000256" key="2">
    <source>
        <dbReference type="SAM" id="Phobius"/>
    </source>
</evidence>
<evidence type="ECO:0000259" key="3">
    <source>
        <dbReference type="Pfam" id="PF22813"/>
    </source>
</evidence>
<comment type="caution">
    <text evidence="6">The sequence shown here is derived from an EMBL/GenBank/DDBJ whole genome shotgun (WGS) entry which is preliminary data.</text>
</comment>
<dbReference type="AlphaFoldDB" id="A0A840QQZ6"/>
<organism evidence="6 7">
    <name type="scientific">Texcoconibacillus texcoconensis</name>
    <dbReference type="NCBI Taxonomy" id="1095777"/>
    <lineage>
        <taxon>Bacteria</taxon>
        <taxon>Bacillati</taxon>
        <taxon>Bacillota</taxon>
        <taxon>Bacilli</taxon>
        <taxon>Bacillales</taxon>
        <taxon>Bacillaceae</taxon>
        <taxon>Texcoconibacillus</taxon>
    </lineage>
</organism>
<feature type="region of interest" description="Disordered" evidence="1">
    <location>
        <begin position="23"/>
        <end position="44"/>
    </location>
</feature>
<proteinExistence type="predicted"/>
<accession>A0A840QQZ6</accession>
<dbReference type="Proteomes" id="UP000551878">
    <property type="component" value="Unassembled WGS sequence"/>
</dbReference>
<dbReference type="InterPro" id="IPR056902">
    <property type="entry name" value="NTF2_YvbJ"/>
</dbReference>
<dbReference type="Pfam" id="PF22820">
    <property type="entry name" value="TcaA_3rd_4th"/>
    <property type="match status" value="2"/>
</dbReference>
<feature type="domain" description="TcaA 4th" evidence="4">
    <location>
        <begin position="327"/>
        <end position="394"/>
    </location>
</feature>
<dbReference type="PANTHER" id="PTHR40038">
    <property type="entry name" value="MEMBRANE-ASSOCIATED PROTEIN TCAA"/>
    <property type="match status" value="1"/>
</dbReference>
<reference evidence="6 7" key="1">
    <citation type="submission" date="2020-08" db="EMBL/GenBank/DDBJ databases">
        <title>Genomic Encyclopedia of Type Strains, Phase IV (KMG-IV): sequencing the most valuable type-strain genomes for metagenomic binning, comparative biology and taxonomic classification.</title>
        <authorList>
            <person name="Goeker M."/>
        </authorList>
    </citation>
    <scope>NUCLEOTIDE SEQUENCE [LARGE SCALE GENOMIC DNA]</scope>
    <source>
        <strain evidence="6 7">DSM 24696</strain>
    </source>
</reference>
<feature type="domain" description="TcaA second" evidence="3">
    <location>
        <begin position="79"/>
        <end position="173"/>
    </location>
</feature>
<dbReference type="Pfam" id="PF22813">
    <property type="entry name" value="TcaA_2nd"/>
    <property type="match status" value="1"/>
</dbReference>
<evidence type="ECO:0000313" key="6">
    <source>
        <dbReference type="EMBL" id="MBB5173872.1"/>
    </source>
</evidence>
<dbReference type="PANTHER" id="PTHR40038:SF1">
    <property type="entry name" value="MEMBRANE-ASSOCIATED PROTEIN TCAA"/>
    <property type="match status" value="1"/>
</dbReference>
<feature type="domain" description="YvbJ-like NTF2-like" evidence="5">
    <location>
        <begin position="407"/>
        <end position="533"/>
    </location>
</feature>